<keyword evidence="9" id="KW-1185">Reference proteome</keyword>
<evidence type="ECO:0000259" key="7">
    <source>
        <dbReference type="Pfam" id="PF03553"/>
    </source>
</evidence>
<feature type="transmembrane region" description="Helical" evidence="6">
    <location>
        <begin position="147"/>
        <end position="168"/>
    </location>
</feature>
<feature type="transmembrane region" description="Helical" evidence="6">
    <location>
        <begin position="453"/>
        <end position="486"/>
    </location>
</feature>
<evidence type="ECO:0000313" key="9">
    <source>
        <dbReference type="Proteomes" id="UP000284841"/>
    </source>
</evidence>
<keyword evidence="3 6" id="KW-0812">Transmembrane</keyword>
<feature type="transmembrane region" description="Helical" evidence="6">
    <location>
        <begin position="107"/>
        <end position="135"/>
    </location>
</feature>
<feature type="transmembrane region" description="Helical" evidence="6">
    <location>
        <begin position="28"/>
        <end position="48"/>
    </location>
</feature>
<evidence type="ECO:0000256" key="2">
    <source>
        <dbReference type="ARBA" id="ARBA00022475"/>
    </source>
</evidence>
<evidence type="ECO:0000256" key="1">
    <source>
        <dbReference type="ARBA" id="ARBA00004651"/>
    </source>
</evidence>
<proteinExistence type="predicted"/>
<feature type="transmembrane region" description="Helical" evidence="6">
    <location>
        <begin position="363"/>
        <end position="381"/>
    </location>
</feature>
<feature type="transmembrane region" description="Helical" evidence="6">
    <location>
        <begin position="255"/>
        <end position="278"/>
    </location>
</feature>
<name>A0A415DYB9_9FIRM</name>
<dbReference type="RefSeq" id="WP_118336035.1">
    <property type="nucleotide sequence ID" value="NZ_AP025567.1"/>
</dbReference>
<dbReference type="Pfam" id="PF03553">
    <property type="entry name" value="Na_H_antiporter"/>
    <property type="match status" value="1"/>
</dbReference>
<feature type="transmembrane region" description="Helical" evidence="6">
    <location>
        <begin position="321"/>
        <end position="343"/>
    </location>
</feature>
<keyword evidence="5 6" id="KW-0472">Membrane</keyword>
<protein>
    <submittedName>
        <fullName evidence="8">Sodium:proton exchanger</fullName>
    </submittedName>
</protein>
<feature type="transmembrane region" description="Helical" evidence="6">
    <location>
        <begin position="290"/>
        <end position="309"/>
    </location>
</feature>
<dbReference type="PANTHER" id="PTHR43478">
    <property type="entry name" value="NA+/H+ ANTIPORTER-RELATED"/>
    <property type="match status" value="1"/>
</dbReference>
<dbReference type="STRING" id="1776384.GCA_900086585_02063"/>
<evidence type="ECO:0000313" key="8">
    <source>
        <dbReference type="EMBL" id="RHJ85853.1"/>
    </source>
</evidence>
<dbReference type="PANTHER" id="PTHR43478:SF1">
    <property type="entry name" value="NA+_H+ ANTIPORTER NHAC-LIKE C-TERMINAL DOMAIN-CONTAINING PROTEIN"/>
    <property type="match status" value="1"/>
</dbReference>
<evidence type="ECO:0000256" key="5">
    <source>
        <dbReference type="ARBA" id="ARBA00023136"/>
    </source>
</evidence>
<dbReference type="AlphaFoldDB" id="A0A415DYB9"/>
<feature type="transmembrane region" description="Helical" evidence="6">
    <location>
        <begin position="188"/>
        <end position="213"/>
    </location>
</feature>
<evidence type="ECO:0000256" key="3">
    <source>
        <dbReference type="ARBA" id="ARBA00022692"/>
    </source>
</evidence>
<feature type="domain" description="Na+/H+ antiporter NhaC-like C-terminal" evidence="7">
    <location>
        <begin position="156"/>
        <end position="470"/>
    </location>
</feature>
<dbReference type="InterPro" id="IPR018461">
    <property type="entry name" value="Na/H_Antiport_NhaC-like_C"/>
</dbReference>
<reference evidence="8 9" key="1">
    <citation type="submission" date="2018-08" db="EMBL/GenBank/DDBJ databases">
        <title>A genome reference for cultivated species of the human gut microbiota.</title>
        <authorList>
            <person name="Zou Y."/>
            <person name="Xue W."/>
            <person name="Luo G."/>
        </authorList>
    </citation>
    <scope>NUCLEOTIDE SEQUENCE [LARGE SCALE GENOMIC DNA]</scope>
    <source>
        <strain evidence="8 9">AM07-24</strain>
    </source>
</reference>
<organism evidence="8 9">
    <name type="scientific">Emergencia timonensis</name>
    <dbReference type="NCBI Taxonomy" id="1776384"/>
    <lineage>
        <taxon>Bacteria</taxon>
        <taxon>Bacillati</taxon>
        <taxon>Bacillota</taxon>
        <taxon>Clostridia</taxon>
        <taxon>Peptostreptococcales</taxon>
        <taxon>Anaerovoracaceae</taxon>
        <taxon>Emergencia</taxon>
    </lineage>
</organism>
<evidence type="ECO:0000256" key="6">
    <source>
        <dbReference type="SAM" id="Phobius"/>
    </source>
</evidence>
<accession>A0A415DYB9</accession>
<comment type="subcellular location">
    <subcellularLocation>
        <location evidence="1">Cell membrane</location>
        <topology evidence="1">Multi-pass membrane protein</topology>
    </subcellularLocation>
</comment>
<feature type="transmembrane region" description="Helical" evidence="6">
    <location>
        <begin position="60"/>
        <end position="82"/>
    </location>
</feature>
<dbReference type="OrthoDB" id="9762978at2"/>
<dbReference type="GO" id="GO:0005886">
    <property type="term" value="C:plasma membrane"/>
    <property type="evidence" value="ECO:0007669"/>
    <property type="project" value="UniProtKB-SubCell"/>
</dbReference>
<keyword evidence="4 6" id="KW-1133">Transmembrane helix</keyword>
<gene>
    <name evidence="8" type="ORF">DW099_13475</name>
</gene>
<keyword evidence="2" id="KW-1003">Cell membrane</keyword>
<dbReference type="EMBL" id="QRMS01000004">
    <property type="protein sequence ID" value="RHJ85853.1"/>
    <property type="molecule type" value="Genomic_DNA"/>
</dbReference>
<evidence type="ECO:0000256" key="4">
    <source>
        <dbReference type="ARBA" id="ARBA00022989"/>
    </source>
</evidence>
<dbReference type="Proteomes" id="UP000284841">
    <property type="component" value="Unassembled WGS sequence"/>
</dbReference>
<sequence length="519" mass="55372">METSILSLIPIILTIGLAIKTRNVLVSLFAGVFSGVLILSTGNPITAVKSMVGDYVMAQLLDSYNAGIIVLLVFIGGFVTLIEKSGGAEAFARCVAHFVNTRCKTQIAAWIAGIAVFFSELGTPLIVGPIFTPIFEKMRISKEKLAWIIDTTASPVCVLIPFIGWGVYSMGLIKTELEALHITDITDWTAFIHAIPFQIYPILCLIMVPMVAFSRKEFGAMAKAELNAQKGIFSTIGNAEELEKKSMVLDNHTPLVVVLAPLFVLFLTLFGILAPQGFPVKQVPGGDFRIALITGYLFAAITMIILMAFYKVKPLKEGISIYIKGLGKLFECILMLVLAWGLSSVGKALGTSEYIVQMAEGNIPAWSIPAIIFIIGALMSFSTGTSWGTFAIVMPIAIPMAVALGAPLYVTIAAVLSGGLFGDHCSPVSDTTILAATGSSCGLMEHMWTQLPYAMICAGVSIVGFIAAGVTDSVIVTVVCAVLLVIVYNLAGKLKGVSVKNLNIKDIEKLEAEEASQSV</sequence>
<comment type="caution">
    <text evidence="8">The sequence shown here is derived from an EMBL/GenBank/DDBJ whole genome shotgun (WGS) entry which is preliminary data.</text>
</comment>